<accession>A0ABX7T8C0</accession>
<dbReference type="Proteomes" id="UP000663923">
    <property type="component" value="Chromosome"/>
</dbReference>
<dbReference type="InterPro" id="IPR001647">
    <property type="entry name" value="HTH_TetR"/>
</dbReference>
<organism evidence="4 5">
    <name type="scientific">Parasphingorhabdus cellanae</name>
    <dbReference type="NCBI Taxonomy" id="2806553"/>
    <lineage>
        <taxon>Bacteria</taxon>
        <taxon>Pseudomonadati</taxon>
        <taxon>Pseudomonadota</taxon>
        <taxon>Alphaproteobacteria</taxon>
        <taxon>Sphingomonadales</taxon>
        <taxon>Sphingomonadaceae</taxon>
        <taxon>Parasphingorhabdus</taxon>
    </lineage>
</organism>
<gene>
    <name evidence="4" type="ORF">J4G78_13810</name>
</gene>
<dbReference type="InterPro" id="IPR039536">
    <property type="entry name" value="TetR_C_Proteobacteria"/>
</dbReference>
<dbReference type="PROSITE" id="PS50977">
    <property type="entry name" value="HTH_TETR_2"/>
    <property type="match status" value="1"/>
</dbReference>
<name>A0ABX7T8C0_9SPHN</name>
<dbReference type="Pfam" id="PF00440">
    <property type="entry name" value="TetR_N"/>
    <property type="match status" value="1"/>
</dbReference>
<evidence type="ECO:0000313" key="4">
    <source>
        <dbReference type="EMBL" id="QTD57865.1"/>
    </source>
</evidence>
<evidence type="ECO:0000313" key="5">
    <source>
        <dbReference type="Proteomes" id="UP000663923"/>
    </source>
</evidence>
<dbReference type="EMBL" id="CP071794">
    <property type="protein sequence ID" value="QTD57865.1"/>
    <property type="molecule type" value="Genomic_DNA"/>
</dbReference>
<dbReference type="SUPFAM" id="SSF48498">
    <property type="entry name" value="Tetracyclin repressor-like, C-terminal domain"/>
    <property type="match status" value="1"/>
</dbReference>
<dbReference type="SUPFAM" id="SSF46689">
    <property type="entry name" value="Homeodomain-like"/>
    <property type="match status" value="1"/>
</dbReference>
<dbReference type="InterPro" id="IPR036271">
    <property type="entry name" value="Tet_transcr_reg_TetR-rel_C_sf"/>
</dbReference>
<dbReference type="InterPro" id="IPR050109">
    <property type="entry name" value="HTH-type_TetR-like_transc_reg"/>
</dbReference>
<dbReference type="Gene3D" id="1.10.10.60">
    <property type="entry name" value="Homeodomain-like"/>
    <property type="match status" value="1"/>
</dbReference>
<proteinExistence type="predicted"/>
<dbReference type="Gene3D" id="1.10.357.10">
    <property type="entry name" value="Tetracycline Repressor, domain 2"/>
    <property type="match status" value="1"/>
</dbReference>
<evidence type="ECO:0000259" key="3">
    <source>
        <dbReference type="PROSITE" id="PS50977"/>
    </source>
</evidence>
<protein>
    <submittedName>
        <fullName evidence="4">TetR/AcrR family transcriptional regulator</fullName>
    </submittedName>
</protein>
<dbReference type="InterPro" id="IPR009057">
    <property type="entry name" value="Homeodomain-like_sf"/>
</dbReference>
<dbReference type="Pfam" id="PF14246">
    <property type="entry name" value="TetR_C_7"/>
    <property type="match status" value="1"/>
</dbReference>
<feature type="DNA-binding region" description="H-T-H motif" evidence="2">
    <location>
        <begin position="30"/>
        <end position="49"/>
    </location>
</feature>
<dbReference type="PANTHER" id="PTHR30055:SF146">
    <property type="entry name" value="HTH-TYPE TRANSCRIPTIONAL DUAL REGULATOR CECR"/>
    <property type="match status" value="1"/>
</dbReference>
<dbReference type="PANTHER" id="PTHR30055">
    <property type="entry name" value="HTH-TYPE TRANSCRIPTIONAL REGULATOR RUTR"/>
    <property type="match status" value="1"/>
</dbReference>
<evidence type="ECO:0000256" key="2">
    <source>
        <dbReference type="PROSITE-ProRule" id="PRU00335"/>
    </source>
</evidence>
<keyword evidence="1 2" id="KW-0238">DNA-binding</keyword>
<feature type="domain" description="HTH tetR-type" evidence="3">
    <location>
        <begin position="7"/>
        <end position="67"/>
    </location>
</feature>
<reference evidence="4 5" key="1">
    <citation type="submission" date="2021-03" db="EMBL/GenBank/DDBJ databases">
        <title>Complete genome of Parasphingorhabdus_sp.JHSY0214.</title>
        <authorList>
            <person name="Yoo J.H."/>
            <person name="Bae J.W."/>
        </authorList>
    </citation>
    <scope>NUCLEOTIDE SEQUENCE [LARGE SCALE GENOMIC DNA]</scope>
    <source>
        <strain evidence="4 5">JHSY0214</strain>
    </source>
</reference>
<keyword evidence="5" id="KW-1185">Reference proteome</keyword>
<evidence type="ECO:0000256" key="1">
    <source>
        <dbReference type="ARBA" id="ARBA00023125"/>
    </source>
</evidence>
<dbReference type="PRINTS" id="PR00455">
    <property type="entry name" value="HTHTETR"/>
</dbReference>
<sequence length="213" mass="23613">MGRPVDTTKSAMILDAARHEFFNIGFAQSSIESIAARAGVSKVTVYNRFKTKENLFTEAVGNECAVMRQALSAEATSGGNIRERLVHFGMEMVAFLWRDEMVRFERHLAVEVEHNPEIGLLFLEAGPRRLHQALSHLLDQAVLAGELQIDDTEQAAEHLSGMIKGMADLERRFGANISQAKIPDPKAKKRVNSAVDLFLKSYGNENTKLAKSS</sequence>